<evidence type="ECO:0000259" key="8">
    <source>
        <dbReference type="Pfam" id="PF00892"/>
    </source>
</evidence>
<organism evidence="9 10">
    <name type="scientific">Nocardioides anomalus</name>
    <dbReference type="NCBI Taxonomy" id="2712223"/>
    <lineage>
        <taxon>Bacteria</taxon>
        <taxon>Bacillati</taxon>
        <taxon>Actinomycetota</taxon>
        <taxon>Actinomycetes</taxon>
        <taxon>Propionibacteriales</taxon>
        <taxon>Nocardioidaceae</taxon>
        <taxon>Nocardioides</taxon>
    </lineage>
</organism>
<protein>
    <submittedName>
        <fullName evidence="9">DMT family transporter</fullName>
    </submittedName>
</protein>
<dbReference type="AlphaFoldDB" id="A0A6G6WKW4"/>
<evidence type="ECO:0000256" key="7">
    <source>
        <dbReference type="SAM" id="Phobius"/>
    </source>
</evidence>
<dbReference type="InterPro" id="IPR051258">
    <property type="entry name" value="Diverse_Substrate_Transporter"/>
</dbReference>
<evidence type="ECO:0000256" key="1">
    <source>
        <dbReference type="ARBA" id="ARBA00004651"/>
    </source>
</evidence>
<evidence type="ECO:0000256" key="6">
    <source>
        <dbReference type="ARBA" id="ARBA00023136"/>
    </source>
</evidence>
<sequence>MSVWVVGAYRATAAVLALLVAVAVTGRAARCRALLAAHGPRAVAVGVLTATFMVLFFVAVVSVGVSVATVLALGWAPVLLQVIRVVRERRPPPTLEVLTVLAALAGLLLIGLAGAGDGSASRPVLGVVTALASGTAYALSAEAVGSLHEHDGLTLAAVTMSVAAVVLVVCGGVVAAARGEAVTSDDPVSWLLVVYLGVGTMALAYVLLYAGLRTTPSRTAVVATLLEPVTAVLIAVLLLGERLTLAGALGAALIVAAVGSLGLRPAEPAPQ</sequence>
<dbReference type="GO" id="GO:0005886">
    <property type="term" value="C:plasma membrane"/>
    <property type="evidence" value="ECO:0007669"/>
    <property type="project" value="UniProtKB-SubCell"/>
</dbReference>
<comment type="subcellular location">
    <subcellularLocation>
        <location evidence="1">Cell membrane</location>
        <topology evidence="1">Multi-pass membrane protein</topology>
    </subcellularLocation>
</comment>
<dbReference type="SUPFAM" id="SSF103481">
    <property type="entry name" value="Multidrug resistance efflux transporter EmrE"/>
    <property type="match status" value="1"/>
</dbReference>
<keyword evidence="3" id="KW-1003">Cell membrane</keyword>
<evidence type="ECO:0000256" key="5">
    <source>
        <dbReference type="ARBA" id="ARBA00022989"/>
    </source>
</evidence>
<keyword evidence="4 7" id="KW-0812">Transmembrane</keyword>
<keyword evidence="6 7" id="KW-0472">Membrane</keyword>
<feature type="transmembrane region" description="Helical" evidence="7">
    <location>
        <begin position="95"/>
        <end position="114"/>
    </location>
</feature>
<keyword evidence="5 7" id="KW-1133">Transmembrane helix</keyword>
<dbReference type="InterPro" id="IPR037185">
    <property type="entry name" value="EmrE-like"/>
</dbReference>
<reference evidence="9 10" key="1">
    <citation type="submission" date="2020-02" db="EMBL/GenBank/DDBJ databases">
        <title>Full genome sequence of Nocardioides sp. R-3366.</title>
        <authorList>
            <person name="Im W.-T."/>
        </authorList>
    </citation>
    <scope>NUCLEOTIDE SEQUENCE [LARGE SCALE GENOMIC DNA]</scope>
    <source>
        <strain evidence="9 10">R-3366</strain>
    </source>
</reference>
<dbReference type="PANTHER" id="PTHR42920:SF5">
    <property type="entry name" value="EAMA DOMAIN-CONTAINING PROTEIN"/>
    <property type="match status" value="1"/>
</dbReference>
<feature type="transmembrane region" description="Helical" evidence="7">
    <location>
        <begin position="52"/>
        <end position="83"/>
    </location>
</feature>
<evidence type="ECO:0000256" key="2">
    <source>
        <dbReference type="ARBA" id="ARBA00007362"/>
    </source>
</evidence>
<proteinExistence type="inferred from homology"/>
<dbReference type="Proteomes" id="UP000502996">
    <property type="component" value="Chromosome"/>
</dbReference>
<evidence type="ECO:0000256" key="4">
    <source>
        <dbReference type="ARBA" id="ARBA00022692"/>
    </source>
</evidence>
<evidence type="ECO:0000256" key="3">
    <source>
        <dbReference type="ARBA" id="ARBA00022475"/>
    </source>
</evidence>
<feature type="domain" description="EamA" evidence="8">
    <location>
        <begin position="125"/>
        <end position="258"/>
    </location>
</feature>
<dbReference type="KEGG" id="nano:G5V58_09010"/>
<feature type="transmembrane region" description="Helical" evidence="7">
    <location>
        <begin position="152"/>
        <end position="176"/>
    </location>
</feature>
<comment type="similarity">
    <text evidence="2">Belongs to the EamA transporter family.</text>
</comment>
<accession>A0A6G6WKW4</accession>
<feature type="transmembrane region" description="Helical" evidence="7">
    <location>
        <begin position="120"/>
        <end position="140"/>
    </location>
</feature>
<dbReference type="EMBL" id="CP049257">
    <property type="protein sequence ID" value="QIG45852.1"/>
    <property type="molecule type" value="Genomic_DNA"/>
</dbReference>
<evidence type="ECO:0000313" key="10">
    <source>
        <dbReference type="Proteomes" id="UP000502996"/>
    </source>
</evidence>
<feature type="transmembrane region" description="Helical" evidence="7">
    <location>
        <begin position="188"/>
        <end position="208"/>
    </location>
</feature>
<dbReference type="Pfam" id="PF00892">
    <property type="entry name" value="EamA"/>
    <property type="match status" value="1"/>
</dbReference>
<gene>
    <name evidence="9" type="ORF">G5V58_09010</name>
</gene>
<dbReference type="InterPro" id="IPR000620">
    <property type="entry name" value="EamA_dom"/>
</dbReference>
<feature type="transmembrane region" description="Helical" evidence="7">
    <location>
        <begin position="245"/>
        <end position="263"/>
    </location>
</feature>
<feature type="transmembrane region" description="Helical" evidence="7">
    <location>
        <begin position="220"/>
        <end position="239"/>
    </location>
</feature>
<name>A0A6G6WKW4_9ACTN</name>
<keyword evidence="10" id="KW-1185">Reference proteome</keyword>
<dbReference type="Gene3D" id="1.10.3730.20">
    <property type="match status" value="1"/>
</dbReference>
<evidence type="ECO:0000313" key="9">
    <source>
        <dbReference type="EMBL" id="QIG45852.1"/>
    </source>
</evidence>
<dbReference type="PANTHER" id="PTHR42920">
    <property type="entry name" value="OS03G0707200 PROTEIN-RELATED"/>
    <property type="match status" value="1"/>
</dbReference>